<keyword evidence="3" id="KW-1185">Reference proteome</keyword>
<keyword evidence="1" id="KW-0812">Transmembrane</keyword>
<gene>
    <name evidence="2" type="ordered locus">Hore_15690</name>
</gene>
<dbReference type="KEGG" id="hor:Hore_15690"/>
<dbReference type="AlphaFoldDB" id="B8CYE9"/>
<dbReference type="Proteomes" id="UP000000719">
    <property type="component" value="Chromosome"/>
</dbReference>
<protein>
    <submittedName>
        <fullName evidence="2">Uncharacterized protein</fullName>
    </submittedName>
</protein>
<reference evidence="2 3" key="1">
    <citation type="journal article" date="2009" name="PLoS ONE">
        <title>Genome analysis of the anaerobic thermohalophilic bacterium Halothermothrix orenii.</title>
        <authorList>
            <person name="Mavromatis K."/>
            <person name="Ivanova N."/>
            <person name="Anderson I."/>
            <person name="Lykidis A."/>
            <person name="Hooper S.D."/>
            <person name="Sun H."/>
            <person name="Kunin V."/>
            <person name="Lapidus A."/>
            <person name="Hugenholtz P."/>
            <person name="Patel B."/>
            <person name="Kyrpides N.C."/>
        </authorList>
    </citation>
    <scope>NUCLEOTIDE SEQUENCE [LARGE SCALE GENOMIC DNA]</scope>
    <source>
        <strain evidence="3">H 168 / OCM 544 / DSM 9562</strain>
    </source>
</reference>
<proteinExistence type="predicted"/>
<keyword evidence="1" id="KW-0472">Membrane</keyword>
<dbReference type="RefSeq" id="WP_012636501.1">
    <property type="nucleotide sequence ID" value="NC_011899.1"/>
</dbReference>
<accession>B8CYE9</accession>
<evidence type="ECO:0000256" key="1">
    <source>
        <dbReference type="SAM" id="Phobius"/>
    </source>
</evidence>
<dbReference type="PROSITE" id="PS51257">
    <property type="entry name" value="PROKAR_LIPOPROTEIN"/>
    <property type="match status" value="1"/>
</dbReference>
<dbReference type="EMBL" id="CP001098">
    <property type="protein sequence ID" value="ACL70318.1"/>
    <property type="molecule type" value="Genomic_DNA"/>
</dbReference>
<evidence type="ECO:0000313" key="3">
    <source>
        <dbReference type="Proteomes" id="UP000000719"/>
    </source>
</evidence>
<dbReference type="HOGENOM" id="CLU_1109805_0_0_9"/>
<feature type="transmembrane region" description="Helical" evidence="1">
    <location>
        <begin position="222"/>
        <end position="240"/>
    </location>
</feature>
<dbReference type="OrthoDB" id="2004481at2"/>
<keyword evidence="1" id="KW-1133">Transmembrane helix</keyword>
<sequence>MTIRLKKIVLTVLLILVSITLTGCVEGFFHVTVNKDGSADLNYKMGFNEMLLGILESEGTGLGQVKQQFESKGFEVTFYKNEEMTGLIAKKHVNSLNEVSFDFLNQDVPINVNSEETGIDGGNVELKKGFFENTYKINATFDMSDMKLSEEEQQEMDEFQKQILNSFLNEINLNVIFTLPVKPGKHNASEVRDNGYTLVWNLVPGTKNKIYVEATTPNTKNLLLTGLTVIILSGILYLVVKKKKDEKSTNIT</sequence>
<evidence type="ECO:0000313" key="2">
    <source>
        <dbReference type="EMBL" id="ACL70318.1"/>
    </source>
</evidence>
<name>B8CYE9_HALOH</name>
<dbReference type="eggNOG" id="ENOG5031YJA">
    <property type="taxonomic scope" value="Bacteria"/>
</dbReference>
<organism evidence="2 3">
    <name type="scientific">Halothermothrix orenii (strain H 168 / OCM 544 / DSM 9562)</name>
    <dbReference type="NCBI Taxonomy" id="373903"/>
    <lineage>
        <taxon>Bacteria</taxon>
        <taxon>Bacillati</taxon>
        <taxon>Bacillota</taxon>
        <taxon>Clostridia</taxon>
        <taxon>Halanaerobiales</taxon>
        <taxon>Halothermotrichaceae</taxon>
        <taxon>Halothermothrix</taxon>
    </lineage>
</organism>